<keyword evidence="8 9" id="KW-0131">Cell cycle</keyword>
<dbReference type="SUPFAM" id="SSF56349">
    <property type="entry name" value="DNA breaking-rejoining enzymes"/>
    <property type="match status" value="1"/>
</dbReference>
<dbReference type="InterPro" id="IPR011010">
    <property type="entry name" value="DNA_brk_join_enz"/>
</dbReference>
<dbReference type="InterPro" id="IPR010998">
    <property type="entry name" value="Integrase_recombinase_N"/>
</dbReference>
<protein>
    <recommendedName>
        <fullName evidence="9">Tyrosine recombinase XerC</fullName>
    </recommendedName>
</protein>
<feature type="domain" description="Core-binding (CB)" evidence="11">
    <location>
        <begin position="1"/>
        <end position="84"/>
    </location>
</feature>
<proteinExistence type="inferred from homology"/>
<comment type="similarity">
    <text evidence="9">Belongs to the 'phage' integrase family. XerC subfamily.</text>
</comment>
<gene>
    <name evidence="9 12" type="primary">xerC</name>
    <name evidence="12" type="ORF">T190423A01A_130018</name>
</gene>
<dbReference type="Pfam" id="PF02899">
    <property type="entry name" value="Phage_int_SAM_1"/>
    <property type="match status" value="1"/>
</dbReference>
<keyword evidence="13" id="KW-1185">Reference proteome</keyword>
<dbReference type="HAMAP" id="MF_01808">
    <property type="entry name" value="Recomb_XerC_XerD"/>
    <property type="match status" value="1"/>
</dbReference>
<keyword evidence="4 9" id="KW-0159">Chromosome partition</keyword>
<evidence type="ECO:0000256" key="5">
    <source>
        <dbReference type="ARBA" id="ARBA00022908"/>
    </source>
</evidence>
<feature type="active site" evidence="9">
    <location>
        <position position="241"/>
    </location>
</feature>
<evidence type="ECO:0000259" key="10">
    <source>
        <dbReference type="PROSITE" id="PS51898"/>
    </source>
</evidence>
<dbReference type="PROSITE" id="PS51900">
    <property type="entry name" value="CB"/>
    <property type="match status" value="1"/>
</dbReference>
<evidence type="ECO:0000256" key="8">
    <source>
        <dbReference type="ARBA" id="ARBA00023306"/>
    </source>
</evidence>
<dbReference type="InterPro" id="IPR004107">
    <property type="entry name" value="Integrase_SAM-like_N"/>
</dbReference>
<evidence type="ECO:0000256" key="6">
    <source>
        <dbReference type="ARBA" id="ARBA00023125"/>
    </source>
</evidence>
<feature type="active site" evidence="9">
    <location>
        <position position="238"/>
    </location>
</feature>
<accession>A0ABM9P7J0</accession>
<feature type="active site" evidence="9">
    <location>
        <position position="146"/>
    </location>
</feature>
<reference evidence="12 13" key="1">
    <citation type="submission" date="2024-05" db="EMBL/GenBank/DDBJ databases">
        <authorList>
            <person name="Duchaud E."/>
        </authorList>
    </citation>
    <scope>NUCLEOTIDE SEQUENCE [LARGE SCALE GENOMIC DNA]</scope>
    <source>
        <strain evidence="12">Ena-SAMPLE-TAB-13-05-2024-13:56:06:370-140308</strain>
    </source>
</reference>
<dbReference type="EMBL" id="CAXJIO010000004">
    <property type="protein sequence ID" value="CAL2101338.1"/>
    <property type="molecule type" value="Genomic_DNA"/>
</dbReference>
<evidence type="ECO:0000256" key="9">
    <source>
        <dbReference type="HAMAP-Rule" id="MF_01808"/>
    </source>
</evidence>
<evidence type="ECO:0000256" key="2">
    <source>
        <dbReference type="ARBA" id="ARBA00022490"/>
    </source>
</evidence>
<evidence type="ECO:0000313" key="13">
    <source>
        <dbReference type="Proteomes" id="UP001497527"/>
    </source>
</evidence>
<evidence type="ECO:0000256" key="1">
    <source>
        <dbReference type="ARBA" id="ARBA00004496"/>
    </source>
</evidence>
<comment type="subunit">
    <text evidence="9">Forms a cyclic heterotetrameric complex composed of two molecules of XerC and two molecules of XerD.</text>
</comment>
<evidence type="ECO:0000256" key="4">
    <source>
        <dbReference type="ARBA" id="ARBA00022829"/>
    </source>
</evidence>
<organism evidence="12 13">
    <name type="scientific">Tenacibaculum polynesiense</name>
    <dbReference type="NCBI Taxonomy" id="3137857"/>
    <lineage>
        <taxon>Bacteria</taxon>
        <taxon>Pseudomonadati</taxon>
        <taxon>Bacteroidota</taxon>
        <taxon>Flavobacteriia</taxon>
        <taxon>Flavobacteriales</taxon>
        <taxon>Flavobacteriaceae</taxon>
        <taxon>Tenacibaculum</taxon>
    </lineage>
</organism>
<evidence type="ECO:0000313" key="12">
    <source>
        <dbReference type="EMBL" id="CAL2101338.1"/>
    </source>
</evidence>
<evidence type="ECO:0000256" key="3">
    <source>
        <dbReference type="ARBA" id="ARBA00022618"/>
    </source>
</evidence>
<comment type="subcellular location">
    <subcellularLocation>
        <location evidence="1 9">Cytoplasm</location>
    </subcellularLocation>
</comment>
<name>A0ABM9P7J0_9FLAO</name>
<keyword evidence="3 9" id="KW-0132">Cell division</keyword>
<dbReference type="InterPro" id="IPR013762">
    <property type="entry name" value="Integrase-like_cat_sf"/>
</dbReference>
<dbReference type="Pfam" id="PF00589">
    <property type="entry name" value="Phage_integrase"/>
    <property type="match status" value="1"/>
</dbReference>
<dbReference type="InterPro" id="IPR050090">
    <property type="entry name" value="Tyrosine_recombinase_XerCD"/>
</dbReference>
<feature type="active site" description="O-(3'-phospho-DNA)-tyrosine intermediate" evidence="9">
    <location>
        <position position="273"/>
    </location>
</feature>
<dbReference type="PANTHER" id="PTHR30349:SF77">
    <property type="entry name" value="TYROSINE RECOMBINASE XERC"/>
    <property type="match status" value="1"/>
</dbReference>
<keyword evidence="2 9" id="KW-0963">Cytoplasm</keyword>
<dbReference type="PANTHER" id="PTHR30349">
    <property type="entry name" value="PHAGE INTEGRASE-RELATED"/>
    <property type="match status" value="1"/>
</dbReference>
<dbReference type="Proteomes" id="UP001497527">
    <property type="component" value="Unassembled WGS sequence"/>
</dbReference>
<feature type="active site" evidence="9">
    <location>
        <position position="170"/>
    </location>
</feature>
<dbReference type="RefSeq" id="WP_348714110.1">
    <property type="nucleotide sequence ID" value="NZ_CAXJIO010000004.1"/>
</dbReference>
<dbReference type="Gene3D" id="1.10.443.10">
    <property type="entry name" value="Intergrase catalytic core"/>
    <property type="match status" value="1"/>
</dbReference>
<keyword evidence="5 9" id="KW-0229">DNA integration</keyword>
<feature type="active site" evidence="9">
    <location>
        <position position="264"/>
    </location>
</feature>
<dbReference type="PROSITE" id="PS51898">
    <property type="entry name" value="TYR_RECOMBINASE"/>
    <property type="match status" value="1"/>
</dbReference>
<evidence type="ECO:0000256" key="7">
    <source>
        <dbReference type="ARBA" id="ARBA00023172"/>
    </source>
</evidence>
<dbReference type="InterPro" id="IPR044068">
    <property type="entry name" value="CB"/>
</dbReference>
<dbReference type="InterPro" id="IPR002104">
    <property type="entry name" value="Integrase_catalytic"/>
</dbReference>
<comment type="caution">
    <text evidence="12">The sequence shown here is derived from an EMBL/GenBank/DDBJ whole genome shotgun (WGS) entry which is preliminary data.</text>
</comment>
<keyword evidence="7 9" id="KW-0233">DNA recombination</keyword>
<feature type="domain" description="Tyr recombinase" evidence="10">
    <location>
        <begin position="105"/>
        <end position="286"/>
    </location>
</feature>
<evidence type="ECO:0000259" key="11">
    <source>
        <dbReference type="PROSITE" id="PS51900"/>
    </source>
</evidence>
<dbReference type="Gene3D" id="1.10.150.130">
    <property type="match status" value="1"/>
</dbReference>
<comment type="function">
    <text evidence="9">Site-specific tyrosine recombinase, which acts by catalyzing the cutting and rejoining of the recombining DNA molecules. The XerC-XerD complex is essential to convert dimers of the bacterial chromosome into monomers to permit their segregation at cell division. It also contributes to the segregational stability of plasmids.</text>
</comment>
<sequence>MLIDAFIDYLSLEKKYSKHTIKAYEADLMAFKRFCVKEFDQEDIEELHYNQIRNWIVSLVNANVANRSINRKVSSLKSFYKFLQKIGEIEVNPLSSHKSLKVQAKVQLPFSEEEVLKVFEEMVEENDFVGIRNKLIVELLYTTGIRRAELIRIKELDVNYNDKTLKVVGKRNKERYVVLLDMVLDTLKRYLKSKKQIDTNIDELLVTERGNKLYETLVYRIINSYFSRASTKVKKSPHMLRHTFATHLLNGGASLNTVKELLGHSSLASTQVYTHSSLEQIKEVYNKAHPREST</sequence>
<keyword evidence="6 9" id="KW-0238">DNA-binding</keyword>
<dbReference type="InterPro" id="IPR023009">
    <property type="entry name" value="Tyrosine_recombinase_XerC/XerD"/>
</dbReference>